<evidence type="ECO:0000256" key="7">
    <source>
        <dbReference type="SAM" id="SignalP"/>
    </source>
</evidence>
<evidence type="ECO:0000256" key="5">
    <source>
        <dbReference type="ARBA" id="ARBA00023098"/>
    </source>
</evidence>
<reference evidence="9" key="1">
    <citation type="submission" date="2022-01" db="EMBL/GenBank/DDBJ databases">
        <authorList>
            <person name="King R."/>
        </authorList>
    </citation>
    <scope>NUCLEOTIDE SEQUENCE</scope>
</reference>
<dbReference type="SUPFAM" id="SSF53474">
    <property type="entry name" value="alpha/beta-Hydrolases"/>
    <property type="match status" value="1"/>
</dbReference>
<dbReference type="InterPro" id="IPR029058">
    <property type="entry name" value="AB_hydrolase_fold"/>
</dbReference>
<accession>A0A9N9MJ08</accession>
<evidence type="ECO:0000259" key="8">
    <source>
        <dbReference type="Pfam" id="PF04083"/>
    </source>
</evidence>
<keyword evidence="5" id="KW-0443">Lipid metabolism</keyword>
<dbReference type="InterPro" id="IPR006693">
    <property type="entry name" value="AB_hydrolase_lipase"/>
</dbReference>
<feature type="signal peptide" evidence="7">
    <location>
        <begin position="1"/>
        <end position="19"/>
    </location>
</feature>
<dbReference type="EMBL" id="OU892288">
    <property type="protein sequence ID" value="CAG9762800.1"/>
    <property type="molecule type" value="Genomic_DNA"/>
</dbReference>
<protein>
    <recommendedName>
        <fullName evidence="8">Partial AB-hydrolase lipase domain-containing protein</fullName>
    </recommendedName>
</protein>
<keyword evidence="4" id="KW-0442">Lipid degradation</keyword>
<dbReference type="GO" id="GO:0016787">
    <property type="term" value="F:hydrolase activity"/>
    <property type="evidence" value="ECO:0007669"/>
    <property type="project" value="UniProtKB-KW"/>
</dbReference>
<feature type="domain" description="Partial AB-hydrolase lipase" evidence="8">
    <location>
        <begin position="34"/>
        <end position="87"/>
    </location>
</feature>
<dbReference type="GO" id="GO:0016042">
    <property type="term" value="P:lipid catabolic process"/>
    <property type="evidence" value="ECO:0007669"/>
    <property type="project" value="UniProtKB-KW"/>
</dbReference>
<gene>
    <name evidence="9" type="ORF">CEUTPL_LOCUS3473</name>
</gene>
<dbReference type="Gene3D" id="3.40.50.1820">
    <property type="entry name" value="alpha/beta hydrolase"/>
    <property type="match status" value="1"/>
</dbReference>
<evidence type="ECO:0000256" key="1">
    <source>
        <dbReference type="ARBA" id="ARBA00010701"/>
    </source>
</evidence>
<evidence type="ECO:0000256" key="6">
    <source>
        <dbReference type="ARBA" id="ARBA00023180"/>
    </source>
</evidence>
<proteinExistence type="inferred from homology"/>
<evidence type="ECO:0000256" key="4">
    <source>
        <dbReference type="ARBA" id="ARBA00022963"/>
    </source>
</evidence>
<organism evidence="9 10">
    <name type="scientific">Ceutorhynchus assimilis</name>
    <name type="common">cabbage seed weevil</name>
    <dbReference type="NCBI Taxonomy" id="467358"/>
    <lineage>
        <taxon>Eukaryota</taxon>
        <taxon>Metazoa</taxon>
        <taxon>Ecdysozoa</taxon>
        <taxon>Arthropoda</taxon>
        <taxon>Hexapoda</taxon>
        <taxon>Insecta</taxon>
        <taxon>Pterygota</taxon>
        <taxon>Neoptera</taxon>
        <taxon>Endopterygota</taxon>
        <taxon>Coleoptera</taxon>
        <taxon>Polyphaga</taxon>
        <taxon>Cucujiformia</taxon>
        <taxon>Curculionidae</taxon>
        <taxon>Ceutorhynchinae</taxon>
        <taxon>Ceutorhynchus</taxon>
    </lineage>
</organism>
<comment type="similarity">
    <text evidence="1">Belongs to the AB hydrolase superfamily. Lipase family.</text>
</comment>
<dbReference type="Pfam" id="PF04083">
    <property type="entry name" value="Abhydro_lipase"/>
    <property type="match status" value="1"/>
</dbReference>
<dbReference type="AlphaFoldDB" id="A0A9N9MJ08"/>
<evidence type="ECO:0000313" key="10">
    <source>
        <dbReference type="Proteomes" id="UP001152799"/>
    </source>
</evidence>
<feature type="chain" id="PRO_5040471164" description="Partial AB-hydrolase lipase domain-containing protein" evidence="7">
    <location>
        <begin position="20"/>
        <end position="394"/>
    </location>
</feature>
<keyword evidence="6" id="KW-0325">Glycoprotein</keyword>
<name>A0A9N9MJ08_9CUCU</name>
<keyword evidence="2 7" id="KW-0732">Signal</keyword>
<dbReference type="FunFam" id="3.40.50.1820:FF:000057">
    <property type="entry name" value="Lipase"/>
    <property type="match status" value="1"/>
</dbReference>
<sequence length="394" mass="45020">MFLPQVIFLLLYSAIIAVGQNNYDYEAEVGMNTPQIFSHRKIAYKTYQVTTQDGYILSLFQLPRKERRGVVVLQHSLSLDSSVFLVSQKRSIAMEIYNSGYEVWLPNFRGLPLSDQHIKPDIEKLTYWDFSFHEIGLYDFPAILKLIVNVTGEKVIVINHSLSSTASLVYAAVKPQEAEAMVKVFVNMAASAFMNHTQTPFRHFIGLQFNVLKPIMESLNIGAVGYDFLASLQLLKQLALQMLPRRAFKSFIESFLGFLFGKTSMGIDDEEFPLVVSVAVQTVSNKITYHYCQLMQSGRFCMYDYGQQENLKRYNSSQPPDYPLMNITTPIFLVISDSDTMSDAWGSNLLYNNLPQAAKIYGKLNIKNVNHADYLIGKDRFVYFKRVLNFIKTI</sequence>
<evidence type="ECO:0000256" key="3">
    <source>
        <dbReference type="ARBA" id="ARBA00022801"/>
    </source>
</evidence>
<dbReference type="Proteomes" id="UP001152799">
    <property type="component" value="Chromosome 12"/>
</dbReference>
<dbReference type="PANTHER" id="PTHR11005">
    <property type="entry name" value="LYSOSOMAL ACID LIPASE-RELATED"/>
    <property type="match status" value="1"/>
</dbReference>
<dbReference type="OrthoDB" id="9974421at2759"/>
<keyword evidence="3" id="KW-0378">Hydrolase</keyword>
<evidence type="ECO:0000256" key="2">
    <source>
        <dbReference type="ARBA" id="ARBA00022729"/>
    </source>
</evidence>
<evidence type="ECO:0000313" key="9">
    <source>
        <dbReference type="EMBL" id="CAG9762800.1"/>
    </source>
</evidence>
<keyword evidence="10" id="KW-1185">Reference proteome</keyword>